<gene>
    <name evidence="3" type="ORF">FCULG_00012546</name>
</gene>
<sequence length="186" mass="20502">MSGVNQQLMIKHKVRRCKFVHMSETTKGGEFDNTLQAGKYLGTLGFLIAVMEPLRYAFAGINIVNDITLLVAPMPFLRNLQIARRIKVVLMGVFAAGAVFLPSLQSSKSQSSGNPHSPGSLHIYDNNPENSLKSQPSHGIDLEITVQQSFEMRTTTAADDDTSEKNLVTVNTAQYHTKRMSHRALG</sequence>
<evidence type="ECO:0000256" key="1">
    <source>
        <dbReference type="SAM" id="MobiDB-lite"/>
    </source>
</evidence>
<dbReference type="OMA" id="KRMSHRA"/>
<dbReference type="EMBL" id="PVEM01000005">
    <property type="protein sequence ID" value="PTD08540.1"/>
    <property type="molecule type" value="Genomic_DNA"/>
</dbReference>
<organism evidence="3 4">
    <name type="scientific">Fusarium culmorum</name>
    <dbReference type="NCBI Taxonomy" id="5516"/>
    <lineage>
        <taxon>Eukaryota</taxon>
        <taxon>Fungi</taxon>
        <taxon>Dikarya</taxon>
        <taxon>Ascomycota</taxon>
        <taxon>Pezizomycotina</taxon>
        <taxon>Sordariomycetes</taxon>
        <taxon>Hypocreomycetidae</taxon>
        <taxon>Hypocreales</taxon>
        <taxon>Nectriaceae</taxon>
        <taxon>Fusarium</taxon>
    </lineage>
</organism>
<name>A0A2T4GYC1_FUSCU</name>
<dbReference type="Pfam" id="PF20684">
    <property type="entry name" value="Fung_rhodopsin"/>
    <property type="match status" value="1"/>
</dbReference>
<keyword evidence="4" id="KW-1185">Reference proteome</keyword>
<dbReference type="AlphaFoldDB" id="A0A2T4GYC1"/>
<evidence type="ECO:0000313" key="4">
    <source>
        <dbReference type="Proteomes" id="UP000241587"/>
    </source>
</evidence>
<dbReference type="Proteomes" id="UP000241587">
    <property type="component" value="Unassembled WGS sequence"/>
</dbReference>
<evidence type="ECO:0000259" key="2">
    <source>
        <dbReference type="Pfam" id="PF20684"/>
    </source>
</evidence>
<dbReference type="OrthoDB" id="3648173at2759"/>
<proteinExistence type="predicted"/>
<reference evidence="3 4" key="1">
    <citation type="submission" date="2018-02" db="EMBL/GenBank/DDBJ databases">
        <title>Fusarium culmorum secondary metabolites in fungal-bacterial-plant interactions.</title>
        <authorList>
            <person name="Schmidt R."/>
        </authorList>
    </citation>
    <scope>NUCLEOTIDE SEQUENCE [LARGE SCALE GENOMIC DNA]</scope>
    <source>
        <strain evidence="3 4">PV</strain>
    </source>
</reference>
<accession>A0A2T4GYC1</accession>
<feature type="region of interest" description="Disordered" evidence="1">
    <location>
        <begin position="105"/>
        <end position="136"/>
    </location>
</feature>
<dbReference type="InterPro" id="IPR049326">
    <property type="entry name" value="Rhodopsin_dom_fungi"/>
</dbReference>
<comment type="caution">
    <text evidence="3">The sequence shown here is derived from an EMBL/GenBank/DDBJ whole genome shotgun (WGS) entry which is preliminary data.</text>
</comment>
<evidence type="ECO:0000313" key="3">
    <source>
        <dbReference type="EMBL" id="PTD08540.1"/>
    </source>
</evidence>
<feature type="compositionally biased region" description="Polar residues" evidence="1">
    <location>
        <begin position="127"/>
        <end position="136"/>
    </location>
</feature>
<feature type="domain" description="Rhodopsin" evidence="2">
    <location>
        <begin position="52"/>
        <end position="99"/>
    </location>
</feature>
<protein>
    <recommendedName>
        <fullName evidence="2">Rhodopsin domain-containing protein</fullName>
    </recommendedName>
</protein>